<dbReference type="PANTHER" id="PTHR14136:SF17">
    <property type="entry name" value="BTB_POZ DOMAIN-CONTAINING PROTEIN KCTD9"/>
    <property type="match status" value="1"/>
</dbReference>
<evidence type="ECO:0000313" key="1">
    <source>
        <dbReference type="EMBL" id="MBD2770594.1"/>
    </source>
</evidence>
<dbReference type="EMBL" id="JACXAE010000005">
    <property type="protein sequence ID" value="MBD2770594.1"/>
    <property type="molecule type" value="Genomic_DNA"/>
</dbReference>
<reference evidence="1" key="1">
    <citation type="submission" date="2020-09" db="EMBL/GenBank/DDBJ databases">
        <title>Iningainema tapete sp. nov. (Scytonemataceae, Cyanobacteria) from greenhouses in central Florida (USA) produces two types of nodularin with biosynthetic potential for microcystin-LR and anabaenopeptins.</title>
        <authorList>
            <person name="Berthold D.E."/>
            <person name="Lefler F.W."/>
            <person name="Huang I.-S."/>
            <person name="Abdulla H."/>
            <person name="Zimba P.V."/>
            <person name="Laughinghouse H.D. IV."/>
        </authorList>
    </citation>
    <scope>NUCLEOTIDE SEQUENCE</scope>
    <source>
        <strain evidence="1">BLCCT55</strain>
    </source>
</reference>
<proteinExistence type="predicted"/>
<evidence type="ECO:0000313" key="2">
    <source>
        <dbReference type="Proteomes" id="UP000629098"/>
    </source>
</evidence>
<dbReference type="AlphaFoldDB" id="A0A8J7C3X2"/>
<keyword evidence="2" id="KW-1185">Reference proteome</keyword>
<accession>A0A8J7C3X2</accession>
<dbReference type="PANTHER" id="PTHR14136">
    <property type="entry name" value="BTB_POZ DOMAIN-CONTAINING PROTEIN KCTD9"/>
    <property type="match status" value="1"/>
</dbReference>
<sequence>MKNMISNIFKMPQKNPQTVLLFDSIAAAQEVAFMLQGEWDGCNGVLMTKCDGVAVNTAASLMEAEWCYQGTALAVLNKLTTDALLRRYSRGERNFINANLRCAQLSSLCLNEINLSWAKLNLTNLSGSNLSKSLLIAADIQEGNLSNTNLNESQLVRANLTKANLSGSNLSGADLSRACLVDANLREADLRGANLSGANLRGSDLSGTILDNL</sequence>
<dbReference type="InterPro" id="IPR051082">
    <property type="entry name" value="Pentapeptide-BTB/POZ_domain"/>
</dbReference>
<dbReference type="Pfam" id="PF00805">
    <property type="entry name" value="Pentapeptide"/>
    <property type="match status" value="2"/>
</dbReference>
<protein>
    <submittedName>
        <fullName evidence="1">Pentapeptide repeat-containing protein</fullName>
    </submittedName>
</protein>
<gene>
    <name evidence="1" type="ORF">ICL16_00250</name>
</gene>
<comment type="caution">
    <text evidence="1">The sequence shown here is derived from an EMBL/GenBank/DDBJ whole genome shotgun (WGS) entry which is preliminary data.</text>
</comment>
<name>A0A8J7C3X2_9CYAN</name>
<dbReference type="SUPFAM" id="SSF141571">
    <property type="entry name" value="Pentapeptide repeat-like"/>
    <property type="match status" value="1"/>
</dbReference>
<organism evidence="1 2">
    <name type="scientific">Iningainema tapete BLCC-T55</name>
    <dbReference type="NCBI Taxonomy" id="2748662"/>
    <lineage>
        <taxon>Bacteria</taxon>
        <taxon>Bacillati</taxon>
        <taxon>Cyanobacteriota</taxon>
        <taxon>Cyanophyceae</taxon>
        <taxon>Nostocales</taxon>
        <taxon>Scytonemataceae</taxon>
        <taxon>Iningainema tapete</taxon>
    </lineage>
</organism>
<dbReference type="Proteomes" id="UP000629098">
    <property type="component" value="Unassembled WGS sequence"/>
</dbReference>
<dbReference type="InterPro" id="IPR001646">
    <property type="entry name" value="5peptide_repeat"/>
</dbReference>
<dbReference type="Gene3D" id="2.160.20.80">
    <property type="entry name" value="E3 ubiquitin-protein ligase SopA"/>
    <property type="match status" value="1"/>
</dbReference>